<dbReference type="RefSeq" id="WP_395438598.1">
    <property type="nucleotide sequence ID" value="NZ_JBAWKC010000003.1"/>
</dbReference>
<comment type="caution">
    <text evidence="2">The sequence shown here is derived from an EMBL/GenBank/DDBJ whole genome shotgun (WGS) entry which is preliminary data.</text>
</comment>
<evidence type="ECO:0000313" key="2">
    <source>
        <dbReference type="EMBL" id="MFH6769364.1"/>
    </source>
</evidence>
<accession>A0ABW7MRU8</accession>
<keyword evidence="1" id="KW-0732">Signal</keyword>
<evidence type="ECO:0000256" key="1">
    <source>
        <dbReference type="SAM" id="SignalP"/>
    </source>
</evidence>
<proteinExistence type="predicted"/>
<organism evidence="2 3">
    <name type="scientific">Gaetbulibacter aquiaggeris</name>
    <dbReference type="NCBI Taxonomy" id="1735373"/>
    <lineage>
        <taxon>Bacteria</taxon>
        <taxon>Pseudomonadati</taxon>
        <taxon>Bacteroidota</taxon>
        <taxon>Flavobacteriia</taxon>
        <taxon>Flavobacteriales</taxon>
        <taxon>Flavobacteriaceae</taxon>
        <taxon>Gaetbulibacter</taxon>
    </lineage>
</organism>
<reference evidence="2 3" key="1">
    <citation type="submission" date="2024-02" db="EMBL/GenBank/DDBJ databases">
        <title>A Gaetbulibacter species isolated from tidal flats and genomic insights of their niches.</title>
        <authorList>
            <person name="Ye Y."/>
        </authorList>
    </citation>
    <scope>NUCLEOTIDE SEQUENCE [LARGE SCALE GENOMIC DNA]</scope>
    <source>
        <strain evidence="2 3">KEM-8</strain>
    </source>
</reference>
<dbReference type="Proteomes" id="UP001610104">
    <property type="component" value="Unassembled WGS sequence"/>
</dbReference>
<protein>
    <recommendedName>
        <fullName evidence="4">Secreted protein</fullName>
    </recommendedName>
</protein>
<feature type="signal peptide" evidence="1">
    <location>
        <begin position="1"/>
        <end position="19"/>
    </location>
</feature>
<keyword evidence="3" id="KW-1185">Reference proteome</keyword>
<feature type="chain" id="PRO_5046637994" description="Secreted protein" evidence="1">
    <location>
        <begin position="20"/>
        <end position="222"/>
    </location>
</feature>
<name>A0ABW7MRU8_9FLAO</name>
<dbReference type="EMBL" id="JBAWKC010000003">
    <property type="protein sequence ID" value="MFH6769364.1"/>
    <property type="molecule type" value="Genomic_DNA"/>
</dbReference>
<sequence>MKIHFIYIFIFCLSLSLNAQIDSQKKSTPIPAIESKKDTANSSILFPSNPKSDNNFGGLNSPKANSEFNLPKKEFSMFGETFGNPGELYEKRLSKNMASIKQEMYLGSKGSTTDQYFGDFTTKSKYVYVMYSDYGEQDGDYINVSVNDDIINPRIMLTNASQGFKLDLKEGFNKIDFLALTEGYLMPNTAFFKVVDDQQNVITSNYWALAVNVKATIIIVKE</sequence>
<evidence type="ECO:0000313" key="3">
    <source>
        <dbReference type="Proteomes" id="UP001610104"/>
    </source>
</evidence>
<evidence type="ECO:0008006" key="4">
    <source>
        <dbReference type="Google" id="ProtNLM"/>
    </source>
</evidence>
<gene>
    <name evidence="2" type="ORF">V8G56_11490</name>
</gene>